<accession>A0ABW1SX73</accession>
<dbReference type="PANTHER" id="PTHR48081">
    <property type="entry name" value="AB HYDROLASE SUPERFAMILY PROTEIN C4A8.06C"/>
    <property type="match status" value="1"/>
</dbReference>
<dbReference type="Gene3D" id="3.40.50.1820">
    <property type="entry name" value="alpha/beta hydrolase"/>
    <property type="match status" value="1"/>
</dbReference>
<evidence type="ECO:0000256" key="1">
    <source>
        <dbReference type="ARBA" id="ARBA00022801"/>
    </source>
</evidence>
<comment type="caution">
    <text evidence="4">The sequence shown here is derived from an EMBL/GenBank/DDBJ whole genome shotgun (WGS) entry which is preliminary data.</text>
</comment>
<dbReference type="EMBL" id="JBHSTI010000008">
    <property type="protein sequence ID" value="MFC6237002.1"/>
    <property type="molecule type" value="Genomic_DNA"/>
</dbReference>
<gene>
    <name evidence="4" type="ORF">ACFQGU_03880</name>
</gene>
<evidence type="ECO:0000259" key="3">
    <source>
        <dbReference type="Pfam" id="PF20434"/>
    </source>
</evidence>
<evidence type="ECO:0000313" key="4">
    <source>
        <dbReference type="EMBL" id="MFC6237002.1"/>
    </source>
</evidence>
<keyword evidence="1 4" id="KW-0378">Hydrolase</keyword>
<dbReference type="InterPro" id="IPR049492">
    <property type="entry name" value="BD-FAE-like_dom"/>
</dbReference>
<proteinExistence type="predicted"/>
<protein>
    <submittedName>
        <fullName evidence="4">Alpha/beta hydrolase fold domain-containing protein</fullName>
    </submittedName>
</protein>
<dbReference type="GO" id="GO:0016787">
    <property type="term" value="F:hydrolase activity"/>
    <property type="evidence" value="ECO:0007669"/>
    <property type="project" value="UniProtKB-KW"/>
</dbReference>
<evidence type="ECO:0000313" key="5">
    <source>
        <dbReference type="Proteomes" id="UP001596138"/>
    </source>
</evidence>
<dbReference type="PANTHER" id="PTHR48081:SF13">
    <property type="entry name" value="ALPHA_BETA HYDROLASE"/>
    <property type="match status" value="1"/>
</dbReference>
<sequence>MSDCAPTYADLRYADTSPVQLLDLYLPHDQTGAPLPLVVVIHGGAFLMGDKRSEITAIPALLERGYAIASIGYRLSGEATFPAAVQDCKAGLRWLSTNVETYGLDRSRFALWGASAGGHLAAMLGVTGDQPTPFDTTSDPAVDASVAAVIDWFGPTRFVAMDAQDRERPPTGEPDLPPPWPREHDDPVSPESRYLGAPIQTVPELATASDPTMYVPTAATLPPFLIVHGDGDHLVPHLQSVLLADELRAHGGKVDLRILPGFGHGGPGWVEEVLPASIDWLDATLGPGA</sequence>
<feature type="domain" description="BD-FAE-like" evidence="3">
    <location>
        <begin position="22"/>
        <end position="247"/>
    </location>
</feature>
<reference evidence="5" key="1">
    <citation type="journal article" date="2019" name="Int. J. Syst. Evol. Microbiol.">
        <title>The Global Catalogue of Microorganisms (GCM) 10K type strain sequencing project: providing services to taxonomists for standard genome sequencing and annotation.</title>
        <authorList>
            <consortium name="The Broad Institute Genomics Platform"/>
            <consortium name="The Broad Institute Genome Sequencing Center for Infectious Disease"/>
            <person name="Wu L."/>
            <person name="Ma J."/>
        </authorList>
    </citation>
    <scope>NUCLEOTIDE SEQUENCE [LARGE SCALE GENOMIC DNA]</scope>
    <source>
        <strain evidence="5">CGMCC 4.7317</strain>
    </source>
</reference>
<evidence type="ECO:0000256" key="2">
    <source>
        <dbReference type="SAM" id="MobiDB-lite"/>
    </source>
</evidence>
<dbReference type="RefSeq" id="WP_386764049.1">
    <property type="nucleotide sequence ID" value="NZ_JBHSTI010000008.1"/>
</dbReference>
<organism evidence="4 5">
    <name type="scientific">Longivirga aurantiaca</name>
    <dbReference type="NCBI Taxonomy" id="1837743"/>
    <lineage>
        <taxon>Bacteria</taxon>
        <taxon>Bacillati</taxon>
        <taxon>Actinomycetota</taxon>
        <taxon>Actinomycetes</taxon>
        <taxon>Sporichthyales</taxon>
        <taxon>Sporichthyaceae</taxon>
        <taxon>Longivirga</taxon>
    </lineage>
</organism>
<dbReference type="SUPFAM" id="SSF53474">
    <property type="entry name" value="alpha/beta-Hydrolases"/>
    <property type="match status" value="1"/>
</dbReference>
<keyword evidence="5" id="KW-1185">Reference proteome</keyword>
<dbReference type="InterPro" id="IPR029058">
    <property type="entry name" value="AB_hydrolase_fold"/>
</dbReference>
<feature type="compositionally biased region" description="Pro residues" evidence="2">
    <location>
        <begin position="171"/>
        <end position="180"/>
    </location>
</feature>
<dbReference type="Pfam" id="PF20434">
    <property type="entry name" value="BD-FAE"/>
    <property type="match status" value="1"/>
</dbReference>
<dbReference type="InterPro" id="IPR050300">
    <property type="entry name" value="GDXG_lipolytic_enzyme"/>
</dbReference>
<name>A0ABW1SX73_9ACTN</name>
<dbReference type="Proteomes" id="UP001596138">
    <property type="component" value="Unassembled WGS sequence"/>
</dbReference>
<feature type="region of interest" description="Disordered" evidence="2">
    <location>
        <begin position="163"/>
        <end position="194"/>
    </location>
</feature>